<evidence type="ECO:0000313" key="3">
    <source>
        <dbReference type="WBParaSite" id="NBR_0001738201-mRNA-1"/>
    </source>
</evidence>
<evidence type="ECO:0000313" key="2">
    <source>
        <dbReference type="Proteomes" id="UP000271162"/>
    </source>
</evidence>
<dbReference type="AlphaFoldDB" id="A0A0N4YK43"/>
<organism evidence="3">
    <name type="scientific">Nippostrongylus brasiliensis</name>
    <name type="common">Rat hookworm</name>
    <dbReference type="NCBI Taxonomy" id="27835"/>
    <lineage>
        <taxon>Eukaryota</taxon>
        <taxon>Metazoa</taxon>
        <taxon>Ecdysozoa</taxon>
        <taxon>Nematoda</taxon>
        <taxon>Chromadorea</taxon>
        <taxon>Rhabditida</taxon>
        <taxon>Rhabditina</taxon>
        <taxon>Rhabditomorpha</taxon>
        <taxon>Strongyloidea</taxon>
        <taxon>Heligmosomidae</taxon>
        <taxon>Nippostrongylus</taxon>
    </lineage>
</organism>
<accession>A0A0N4YK43</accession>
<name>A0A0N4YK43_NIPBR</name>
<dbReference type="EMBL" id="UYSL01022732">
    <property type="protein sequence ID" value="VDL81005.1"/>
    <property type="molecule type" value="Genomic_DNA"/>
</dbReference>
<dbReference type="Proteomes" id="UP000271162">
    <property type="component" value="Unassembled WGS sequence"/>
</dbReference>
<gene>
    <name evidence="1" type="ORF">NBR_LOCUS17383</name>
</gene>
<keyword evidence="2" id="KW-1185">Reference proteome</keyword>
<protein>
    <submittedName>
        <fullName evidence="1 3">Uncharacterized protein</fullName>
    </submittedName>
</protein>
<evidence type="ECO:0000313" key="1">
    <source>
        <dbReference type="EMBL" id="VDL81005.1"/>
    </source>
</evidence>
<proteinExistence type="predicted"/>
<dbReference type="WBParaSite" id="NBR_0001738201-mRNA-1">
    <property type="protein sequence ID" value="NBR_0001738201-mRNA-1"/>
    <property type="gene ID" value="NBR_0001738201"/>
</dbReference>
<sequence length="91" mass="10213">MLSYTFTSLNRLKQVPYGLSITLDKASDNPAMISSLIKHDEIHRESEIEREVTVGESRTATEKRNELCRVAPGGKPDLRRVSGERPVFIAV</sequence>
<reference evidence="1 2" key="2">
    <citation type="submission" date="2018-11" db="EMBL/GenBank/DDBJ databases">
        <authorList>
            <consortium name="Pathogen Informatics"/>
        </authorList>
    </citation>
    <scope>NUCLEOTIDE SEQUENCE [LARGE SCALE GENOMIC DNA]</scope>
</reference>
<reference evidence="3" key="1">
    <citation type="submission" date="2017-02" db="UniProtKB">
        <authorList>
            <consortium name="WormBaseParasite"/>
        </authorList>
    </citation>
    <scope>IDENTIFICATION</scope>
</reference>